<dbReference type="AlphaFoldDB" id="A0A3P7LYK6"/>
<organism evidence="2 3">
    <name type="scientific">Dibothriocephalus latus</name>
    <name type="common">Fish tapeworm</name>
    <name type="synonym">Diphyllobothrium latum</name>
    <dbReference type="NCBI Taxonomy" id="60516"/>
    <lineage>
        <taxon>Eukaryota</taxon>
        <taxon>Metazoa</taxon>
        <taxon>Spiralia</taxon>
        <taxon>Lophotrochozoa</taxon>
        <taxon>Platyhelminthes</taxon>
        <taxon>Cestoda</taxon>
        <taxon>Eucestoda</taxon>
        <taxon>Diphyllobothriidea</taxon>
        <taxon>Diphyllobothriidae</taxon>
        <taxon>Dibothriocephalus</taxon>
    </lineage>
</organism>
<protein>
    <submittedName>
        <fullName evidence="2">Uncharacterized protein</fullName>
    </submittedName>
</protein>
<evidence type="ECO:0000313" key="2">
    <source>
        <dbReference type="EMBL" id="VDN16707.1"/>
    </source>
</evidence>
<keyword evidence="3" id="KW-1185">Reference proteome</keyword>
<feature type="compositionally biased region" description="Acidic residues" evidence="1">
    <location>
        <begin position="120"/>
        <end position="130"/>
    </location>
</feature>
<sequence length="130" mass="14830">MPSIPVADEVAFCASMQRRLSQKIQATQYAVLDDSQMQAPLEGRREAQHPAFIWPKRAPPLLSNVSGRFDDGQTAYASWIENVVQFAIGKLLWWYSGPEEDSEEKKKDETVDEHVKENGENEEDELEVFC</sequence>
<dbReference type="EMBL" id="UYRU01066788">
    <property type="protein sequence ID" value="VDN16707.1"/>
    <property type="molecule type" value="Genomic_DNA"/>
</dbReference>
<feature type="compositionally biased region" description="Basic and acidic residues" evidence="1">
    <location>
        <begin position="103"/>
        <end position="119"/>
    </location>
</feature>
<reference evidence="2 3" key="1">
    <citation type="submission" date="2018-11" db="EMBL/GenBank/DDBJ databases">
        <authorList>
            <consortium name="Pathogen Informatics"/>
        </authorList>
    </citation>
    <scope>NUCLEOTIDE SEQUENCE [LARGE SCALE GENOMIC DNA]</scope>
</reference>
<name>A0A3P7LYK6_DIBLA</name>
<dbReference type="Proteomes" id="UP000281553">
    <property type="component" value="Unassembled WGS sequence"/>
</dbReference>
<feature type="region of interest" description="Disordered" evidence="1">
    <location>
        <begin position="98"/>
        <end position="130"/>
    </location>
</feature>
<accession>A0A3P7LYK6</accession>
<evidence type="ECO:0000313" key="3">
    <source>
        <dbReference type="Proteomes" id="UP000281553"/>
    </source>
</evidence>
<evidence type="ECO:0000256" key="1">
    <source>
        <dbReference type="SAM" id="MobiDB-lite"/>
    </source>
</evidence>
<proteinExistence type="predicted"/>
<gene>
    <name evidence="2" type="ORF">DILT_LOCUS12538</name>
</gene>